<feature type="domain" description="SHS2" evidence="1">
    <location>
        <begin position="11"/>
        <end position="178"/>
    </location>
</feature>
<accession>A0A094JDQ9</accession>
<dbReference type="AlphaFoldDB" id="A0A094JDQ9"/>
<name>A0A094JDQ9_9GAMM</name>
<dbReference type="Gene3D" id="3.30.420.40">
    <property type="match status" value="2"/>
</dbReference>
<dbReference type="PANTHER" id="PTHR32432">
    <property type="entry name" value="CELL DIVISION PROTEIN FTSA-RELATED"/>
    <property type="match status" value="1"/>
</dbReference>
<keyword evidence="3" id="KW-1185">Reference proteome</keyword>
<evidence type="ECO:0000313" key="2">
    <source>
        <dbReference type="EMBL" id="KFZ30696.1"/>
    </source>
</evidence>
<dbReference type="NCBIfam" id="TIGR01175">
    <property type="entry name" value="pilM"/>
    <property type="match status" value="1"/>
</dbReference>
<organism evidence="2 3">
    <name type="scientific">Pseudidiomarina salinarum</name>
    <dbReference type="NCBI Taxonomy" id="435908"/>
    <lineage>
        <taxon>Bacteria</taxon>
        <taxon>Pseudomonadati</taxon>
        <taxon>Pseudomonadota</taxon>
        <taxon>Gammaproteobacteria</taxon>
        <taxon>Alteromonadales</taxon>
        <taxon>Idiomarinaceae</taxon>
        <taxon>Pseudidiomarina</taxon>
    </lineage>
</organism>
<dbReference type="SUPFAM" id="SSF53067">
    <property type="entry name" value="Actin-like ATPase domain"/>
    <property type="match status" value="1"/>
</dbReference>
<dbReference type="InterPro" id="IPR043129">
    <property type="entry name" value="ATPase_NBD"/>
</dbReference>
<dbReference type="EMBL" id="JPER01000004">
    <property type="protein sequence ID" value="KFZ30696.1"/>
    <property type="molecule type" value="Genomic_DNA"/>
</dbReference>
<dbReference type="CDD" id="cd24049">
    <property type="entry name" value="ASKHA_NBD_PilM"/>
    <property type="match status" value="1"/>
</dbReference>
<dbReference type="STRING" id="435908.IDSA_09235"/>
<dbReference type="PANTHER" id="PTHR32432:SF3">
    <property type="entry name" value="ETHANOLAMINE UTILIZATION PROTEIN EUTJ"/>
    <property type="match status" value="1"/>
</dbReference>
<dbReference type="PIRSF" id="PIRSF019169">
    <property type="entry name" value="PilM"/>
    <property type="match status" value="1"/>
</dbReference>
<dbReference type="InterPro" id="IPR050696">
    <property type="entry name" value="FtsA/MreB"/>
</dbReference>
<evidence type="ECO:0000313" key="3">
    <source>
        <dbReference type="Proteomes" id="UP000054363"/>
    </source>
</evidence>
<proteinExistence type="predicted"/>
<gene>
    <name evidence="2" type="ORF">IDSA_09235</name>
</gene>
<sequence length="356" mass="38734">MGLFGLGKTPGLGIDINTDAVKALELLPQGDSYQITRVAELPLPKNLITDDEITDIEQLSKTLQQLRKKSGSTVKEVVAAVSGSQAISKQIAVGNELDDEAIAEKIESEAEALIPFPIAEVRYDFESLGEHPTLPGQQRILVTATRTVSVDSRVEALEQAGFKVKIMDVDSQAILRSCNYLLPHLAPEIVASPLPVLVLDISITAVQTIVIAQGEVTFTRFQTGGLQPLLKALDDNGNGEYREILARLRAGETGSDSSLIIQDSLTNLWSQVSRGIQIYQSNAPKKGFAGVILVNTGAMLPMLSDYIDQQIDEPVLSLNPFDHFELADSYSHLRAHGPRFVEVLGLALRSFTPWHT</sequence>
<dbReference type="SMART" id="SM00842">
    <property type="entry name" value="FtsA"/>
    <property type="match status" value="1"/>
</dbReference>
<dbReference type="Pfam" id="PF11104">
    <property type="entry name" value="PilM_2"/>
    <property type="match status" value="1"/>
</dbReference>
<dbReference type="eggNOG" id="COG4972">
    <property type="taxonomic scope" value="Bacteria"/>
</dbReference>
<dbReference type="Gene3D" id="3.30.1490.300">
    <property type="match status" value="1"/>
</dbReference>
<protein>
    <recommendedName>
        <fullName evidence="1">SHS2 domain-containing protein</fullName>
    </recommendedName>
</protein>
<reference evidence="2 3" key="1">
    <citation type="submission" date="2014-06" db="EMBL/GenBank/DDBJ databases">
        <title>The draft genome sequence of Idiomarina salinarum ISL-52.</title>
        <authorList>
            <person name="Du J."/>
            <person name="Shao Z."/>
        </authorList>
    </citation>
    <scope>NUCLEOTIDE SEQUENCE [LARGE SCALE GENOMIC DNA]</scope>
    <source>
        <strain evidence="2 3">ISL-52</strain>
    </source>
</reference>
<dbReference type="Proteomes" id="UP000054363">
    <property type="component" value="Unassembled WGS sequence"/>
</dbReference>
<dbReference type="InterPro" id="IPR005883">
    <property type="entry name" value="PilM"/>
</dbReference>
<evidence type="ECO:0000259" key="1">
    <source>
        <dbReference type="SMART" id="SM00842"/>
    </source>
</evidence>
<comment type="caution">
    <text evidence="2">The sequence shown here is derived from an EMBL/GenBank/DDBJ whole genome shotgun (WGS) entry which is preliminary data.</text>
</comment>
<dbReference type="InterPro" id="IPR003494">
    <property type="entry name" value="SHS2_FtsA"/>
</dbReference>
<dbReference type="GO" id="GO:0051301">
    <property type="term" value="P:cell division"/>
    <property type="evidence" value="ECO:0007669"/>
    <property type="project" value="InterPro"/>
</dbReference>